<dbReference type="AlphaFoldDB" id="A0A4Q1AQT1"/>
<accession>A0A4Q1AQT1</accession>
<dbReference type="InterPro" id="IPR011051">
    <property type="entry name" value="RmlC_Cupin_sf"/>
</dbReference>
<dbReference type="Pfam" id="PF00571">
    <property type="entry name" value="CBS"/>
    <property type="match status" value="1"/>
</dbReference>
<dbReference type="PROSITE" id="PS51371">
    <property type="entry name" value="CBS"/>
    <property type="match status" value="1"/>
</dbReference>
<dbReference type="RefSeq" id="WP_129087096.1">
    <property type="nucleotide sequence ID" value="NZ_CP053836.1"/>
</dbReference>
<dbReference type="CDD" id="cd02205">
    <property type="entry name" value="CBS_pair_SF"/>
    <property type="match status" value="1"/>
</dbReference>
<proteinExistence type="predicted"/>
<evidence type="ECO:0000313" key="4">
    <source>
        <dbReference type="Proteomes" id="UP000289758"/>
    </source>
</evidence>
<keyword evidence="3" id="KW-0548">Nucleotidyltransferase</keyword>
<protein>
    <submittedName>
        <fullName evidence="3">Mannose-1-phosphate guanylyltransferase</fullName>
    </submittedName>
</protein>
<dbReference type="GO" id="GO:0009298">
    <property type="term" value="P:GDP-mannose biosynthetic process"/>
    <property type="evidence" value="ECO:0007669"/>
    <property type="project" value="TreeGrafter"/>
</dbReference>
<dbReference type="EMBL" id="PDKK01000005">
    <property type="protein sequence ID" value="RXK05888.1"/>
    <property type="molecule type" value="Genomic_DNA"/>
</dbReference>
<dbReference type="SUPFAM" id="SSF51182">
    <property type="entry name" value="RmlC-like cupins"/>
    <property type="match status" value="1"/>
</dbReference>
<dbReference type="PANTHER" id="PTHR46390">
    <property type="entry name" value="MANNOSE-1-PHOSPHATE GUANYLYLTRANSFERASE"/>
    <property type="match status" value="1"/>
</dbReference>
<dbReference type="Gene3D" id="2.60.120.10">
    <property type="entry name" value="Jelly Rolls"/>
    <property type="match status" value="1"/>
</dbReference>
<evidence type="ECO:0000259" key="2">
    <source>
        <dbReference type="PROSITE" id="PS51371"/>
    </source>
</evidence>
<evidence type="ECO:0000313" key="3">
    <source>
        <dbReference type="EMBL" id="RXK05888.1"/>
    </source>
</evidence>
<keyword evidence="4" id="KW-1185">Reference proteome</keyword>
<dbReference type="InterPro" id="IPR001538">
    <property type="entry name" value="Man6P_isomerase-2_C"/>
</dbReference>
<dbReference type="InterPro" id="IPR000644">
    <property type="entry name" value="CBS_dom"/>
</dbReference>
<sequence>MNLEKFIVYDNSSLLQALKRIDENKKGFLVICDKDKKVLGITTEGDIRRTLITGKKRLEDSISYSKEYIFINKKDTFLKLFNYFKLEKINFVPILDNEKKLVNIISKKQFHVMLLKDMEYNISTLPQIDDNELDSEIYEKPWGFYKSTLLAKHVQSKIITLFPKGELSLQKHKRREEHWIVIKGEGEIILEDSTLKAEQGRYVYIPKGCKHKVINTSLEDNLILAEVQLGDYFGEDDIIRYEDKYGRVKNGI</sequence>
<evidence type="ECO:0000256" key="1">
    <source>
        <dbReference type="PROSITE-ProRule" id="PRU00703"/>
    </source>
</evidence>
<dbReference type="InterPro" id="IPR051161">
    <property type="entry name" value="Mannose-6P_isomerase_type2"/>
</dbReference>
<dbReference type="InterPro" id="IPR014710">
    <property type="entry name" value="RmlC-like_jellyroll"/>
</dbReference>
<gene>
    <name evidence="3" type="ORF">CRV07_07390</name>
</gene>
<dbReference type="GO" id="GO:0004475">
    <property type="term" value="F:mannose-1-phosphate guanylyltransferase (GTP) activity"/>
    <property type="evidence" value="ECO:0007669"/>
    <property type="project" value="TreeGrafter"/>
</dbReference>
<dbReference type="InterPro" id="IPR046342">
    <property type="entry name" value="CBS_dom_sf"/>
</dbReference>
<name>A0A4Q1AQT1_9BACT</name>
<dbReference type="Pfam" id="PF01050">
    <property type="entry name" value="MannoseP_isomer"/>
    <property type="match status" value="1"/>
</dbReference>
<dbReference type="SUPFAM" id="SSF54631">
    <property type="entry name" value="CBS-domain pair"/>
    <property type="match status" value="1"/>
</dbReference>
<dbReference type="PANTHER" id="PTHR46390:SF1">
    <property type="entry name" value="MANNOSE-1-PHOSPHATE GUANYLYLTRANSFERASE"/>
    <property type="match status" value="1"/>
</dbReference>
<keyword evidence="3" id="KW-0808">Transferase</keyword>
<dbReference type="CDD" id="cd02213">
    <property type="entry name" value="cupin_PMI_typeII_C"/>
    <property type="match status" value="1"/>
</dbReference>
<dbReference type="Gene3D" id="3.10.580.10">
    <property type="entry name" value="CBS-domain"/>
    <property type="match status" value="1"/>
</dbReference>
<feature type="domain" description="CBS" evidence="2">
    <location>
        <begin position="1"/>
        <end position="57"/>
    </location>
</feature>
<organism evidence="3 4">
    <name type="scientific">Halarcobacter ebronensis</name>
    <dbReference type="NCBI Taxonomy" id="1462615"/>
    <lineage>
        <taxon>Bacteria</taxon>
        <taxon>Pseudomonadati</taxon>
        <taxon>Campylobacterota</taxon>
        <taxon>Epsilonproteobacteria</taxon>
        <taxon>Campylobacterales</taxon>
        <taxon>Arcobacteraceae</taxon>
        <taxon>Halarcobacter</taxon>
    </lineage>
</organism>
<dbReference type="Proteomes" id="UP000289758">
    <property type="component" value="Unassembled WGS sequence"/>
</dbReference>
<comment type="caution">
    <text evidence="3">The sequence shown here is derived from an EMBL/GenBank/DDBJ whole genome shotgun (WGS) entry which is preliminary data.</text>
</comment>
<reference evidence="3 4" key="1">
    <citation type="submission" date="2017-10" db="EMBL/GenBank/DDBJ databases">
        <title>Genomics of the genus Arcobacter.</title>
        <authorList>
            <person name="Perez-Cataluna A."/>
            <person name="Figueras M.J."/>
        </authorList>
    </citation>
    <scope>NUCLEOTIDE SEQUENCE [LARGE SCALE GENOMIC DNA]</scope>
    <source>
        <strain evidence="3 4">CECT 8441</strain>
    </source>
</reference>
<dbReference type="GO" id="GO:0005976">
    <property type="term" value="P:polysaccharide metabolic process"/>
    <property type="evidence" value="ECO:0007669"/>
    <property type="project" value="InterPro"/>
</dbReference>
<dbReference type="OrthoDB" id="9806359at2"/>
<keyword evidence="1" id="KW-0129">CBS domain</keyword>